<evidence type="ECO:0000256" key="11">
    <source>
        <dbReference type="PIRNR" id="PIRNR006268"/>
    </source>
</evidence>
<evidence type="ECO:0000256" key="7">
    <source>
        <dbReference type="ARBA" id="ARBA00022827"/>
    </source>
</evidence>
<dbReference type="PIRSF" id="PIRSF006268">
    <property type="entry name" value="ApbE"/>
    <property type="match status" value="1"/>
</dbReference>
<evidence type="ECO:0000313" key="12">
    <source>
        <dbReference type="EMBL" id="WCT14296.1"/>
    </source>
</evidence>
<proteinExistence type="inferred from homology"/>
<name>A0ABY7TCW2_9SPHI</name>
<evidence type="ECO:0000256" key="8">
    <source>
        <dbReference type="ARBA" id="ARBA00022842"/>
    </source>
</evidence>
<protein>
    <recommendedName>
        <fullName evidence="3 11">FAD:protein FMN transferase</fullName>
        <ecNumber evidence="2 11">2.7.1.180</ecNumber>
    </recommendedName>
    <alternativeName>
        <fullName evidence="9 11">Flavin transferase</fullName>
    </alternativeName>
</protein>
<dbReference type="GO" id="GO:0016740">
    <property type="term" value="F:transferase activity"/>
    <property type="evidence" value="ECO:0007669"/>
    <property type="project" value="UniProtKB-KW"/>
</dbReference>
<evidence type="ECO:0000313" key="13">
    <source>
        <dbReference type="Proteomes" id="UP001216139"/>
    </source>
</evidence>
<dbReference type="PANTHER" id="PTHR30040:SF2">
    <property type="entry name" value="FAD:PROTEIN FMN TRANSFERASE"/>
    <property type="match status" value="1"/>
</dbReference>
<dbReference type="InterPro" id="IPR003374">
    <property type="entry name" value="ApbE-like_sf"/>
</dbReference>
<evidence type="ECO:0000256" key="6">
    <source>
        <dbReference type="ARBA" id="ARBA00022723"/>
    </source>
</evidence>
<comment type="cofactor">
    <cofactor evidence="1">
        <name>Mg(2+)</name>
        <dbReference type="ChEBI" id="CHEBI:18420"/>
    </cofactor>
</comment>
<dbReference type="Pfam" id="PF02424">
    <property type="entry name" value="ApbE"/>
    <property type="match status" value="1"/>
</dbReference>
<keyword evidence="6 11" id="KW-0479">Metal-binding</keyword>
<evidence type="ECO:0000256" key="2">
    <source>
        <dbReference type="ARBA" id="ARBA00011955"/>
    </source>
</evidence>
<dbReference type="SUPFAM" id="SSF143631">
    <property type="entry name" value="ApbE-like"/>
    <property type="match status" value="1"/>
</dbReference>
<gene>
    <name evidence="12" type="ORF">PQO05_10160</name>
</gene>
<evidence type="ECO:0000256" key="1">
    <source>
        <dbReference type="ARBA" id="ARBA00001946"/>
    </source>
</evidence>
<evidence type="ECO:0000256" key="3">
    <source>
        <dbReference type="ARBA" id="ARBA00016337"/>
    </source>
</evidence>
<sequence length="318" mass="34462">MKPAEIQVGNLAAYKRVLKLMGNRFEFTVVADNENWANKQIDSAISEVQRIEKLLTTFSDDSQTNEINRNAGIKPVKVDEEVFGLIARSIKISELTQGAFDITYGSIDKSLWNFDQGMTSLPSAEVAKQSVRLINYKNVILDASNNTVFLKEAGMRIGFGGIGKGYAADKAKLLLQAKGVISGIVNAAGDLVSWGTQPNGTPWTVAIADPDQSTVPFSRLNISGMAIATSGNYEKYVTINSKKYSHTIDPTTGLPVSDIKSVSIISPSAELSDAMATPVMVMGVRVGLDLINQLKHMACIIVDDNNKIHSSHNINIKN</sequence>
<evidence type="ECO:0000256" key="9">
    <source>
        <dbReference type="ARBA" id="ARBA00031306"/>
    </source>
</evidence>
<dbReference type="InterPro" id="IPR024932">
    <property type="entry name" value="ApbE"/>
</dbReference>
<evidence type="ECO:0000256" key="4">
    <source>
        <dbReference type="ARBA" id="ARBA00022630"/>
    </source>
</evidence>
<keyword evidence="4 11" id="KW-0285">Flavoprotein</keyword>
<keyword evidence="8 11" id="KW-0460">Magnesium</keyword>
<keyword evidence="13" id="KW-1185">Reference proteome</keyword>
<comment type="catalytic activity">
    <reaction evidence="10 11">
        <text>L-threonyl-[protein] + FAD = FMN-L-threonyl-[protein] + AMP + H(+)</text>
        <dbReference type="Rhea" id="RHEA:36847"/>
        <dbReference type="Rhea" id="RHEA-COMP:11060"/>
        <dbReference type="Rhea" id="RHEA-COMP:11061"/>
        <dbReference type="ChEBI" id="CHEBI:15378"/>
        <dbReference type="ChEBI" id="CHEBI:30013"/>
        <dbReference type="ChEBI" id="CHEBI:57692"/>
        <dbReference type="ChEBI" id="CHEBI:74257"/>
        <dbReference type="ChEBI" id="CHEBI:456215"/>
        <dbReference type="EC" id="2.7.1.180"/>
    </reaction>
</comment>
<accession>A0ABY7TCW2</accession>
<dbReference type="Gene3D" id="3.10.520.10">
    <property type="entry name" value="ApbE-like domains"/>
    <property type="match status" value="1"/>
</dbReference>
<dbReference type="Proteomes" id="UP001216139">
    <property type="component" value="Chromosome"/>
</dbReference>
<dbReference type="PANTHER" id="PTHR30040">
    <property type="entry name" value="THIAMINE BIOSYNTHESIS LIPOPROTEIN APBE"/>
    <property type="match status" value="1"/>
</dbReference>
<evidence type="ECO:0000256" key="10">
    <source>
        <dbReference type="ARBA" id="ARBA00048540"/>
    </source>
</evidence>
<keyword evidence="7 11" id="KW-0274">FAD</keyword>
<dbReference type="RefSeq" id="WP_273632707.1">
    <property type="nucleotide sequence ID" value="NZ_CP117167.1"/>
</dbReference>
<evidence type="ECO:0000256" key="5">
    <source>
        <dbReference type="ARBA" id="ARBA00022679"/>
    </source>
</evidence>
<comment type="similarity">
    <text evidence="11">Belongs to the ApbE family.</text>
</comment>
<dbReference type="EMBL" id="CP117167">
    <property type="protein sequence ID" value="WCT14296.1"/>
    <property type="molecule type" value="Genomic_DNA"/>
</dbReference>
<dbReference type="EC" id="2.7.1.180" evidence="2 11"/>
<keyword evidence="5 11" id="KW-0808">Transferase</keyword>
<reference evidence="12 13" key="1">
    <citation type="submission" date="2023-02" db="EMBL/GenBank/DDBJ databases">
        <title>Genome sequence of Mucilaginibacter jinjuensis strain KACC 16571.</title>
        <authorList>
            <person name="Kim S."/>
            <person name="Heo J."/>
            <person name="Kwon S.-W."/>
        </authorList>
    </citation>
    <scope>NUCLEOTIDE SEQUENCE [LARGE SCALE GENOMIC DNA]</scope>
    <source>
        <strain evidence="12 13">KACC 16571</strain>
    </source>
</reference>
<organism evidence="12 13">
    <name type="scientific">Mucilaginibacter jinjuensis</name>
    <dbReference type="NCBI Taxonomy" id="1176721"/>
    <lineage>
        <taxon>Bacteria</taxon>
        <taxon>Pseudomonadati</taxon>
        <taxon>Bacteroidota</taxon>
        <taxon>Sphingobacteriia</taxon>
        <taxon>Sphingobacteriales</taxon>
        <taxon>Sphingobacteriaceae</taxon>
        <taxon>Mucilaginibacter</taxon>
    </lineage>
</organism>